<reference evidence="2" key="2">
    <citation type="journal article" date="2015" name="Data Brief">
        <title>Shoot transcriptome of the giant reed, Arundo donax.</title>
        <authorList>
            <person name="Barrero R.A."/>
            <person name="Guerrero F.D."/>
            <person name="Moolhuijzen P."/>
            <person name="Goolsby J.A."/>
            <person name="Tidwell J."/>
            <person name="Bellgard S.E."/>
            <person name="Bellgard M.I."/>
        </authorList>
    </citation>
    <scope>NUCLEOTIDE SEQUENCE</scope>
    <source>
        <tissue evidence="2">Shoot tissue taken approximately 20 cm above the soil surface</tissue>
    </source>
</reference>
<keyword evidence="1" id="KW-0812">Transmembrane</keyword>
<name>A0A0A9A7M8_ARUDO</name>
<evidence type="ECO:0000256" key="1">
    <source>
        <dbReference type="SAM" id="Phobius"/>
    </source>
</evidence>
<organism evidence="2">
    <name type="scientific">Arundo donax</name>
    <name type="common">Giant reed</name>
    <name type="synonym">Donax arundinaceus</name>
    <dbReference type="NCBI Taxonomy" id="35708"/>
    <lineage>
        <taxon>Eukaryota</taxon>
        <taxon>Viridiplantae</taxon>
        <taxon>Streptophyta</taxon>
        <taxon>Embryophyta</taxon>
        <taxon>Tracheophyta</taxon>
        <taxon>Spermatophyta</taxon>
        <taxon>Magnoliopsida</taxon>
        <taxon>Liliopsida</taxon>
        <taxon>Poales</taxon>
        <taxon>Poaceae</taxon>
        <taxon>PACMAD clade</taxon>
        <taxon>Arundinoideae</taxon>
        <taxon>Arundineae</taxon>
        <taxon>Arundo</taxon>
    </lineage>
</organism>
<keyword evidence="1" id="KW-1133">Transmembrane helix</keyword>
<dbReference type="AlphaFoldDB" id="A0A0A9A7M8"/>
<accession>A0A0A9A7M8</accession>
<protein>
    <submittedName>
        <fullName evidence="2">Uncharacterized protein</fullName>
    </submittedName>
</protein>
<dbReference type="EMBL" id="GBRH01251937">
    <property type="protein sequence ID" value="JAD45958.1"/>
    <property type="molecule type" value="Transcribed_RNA"/>
</dbReference>
<feature type="transmembrane region" description="Helical" evidence="1">
    <location>
        <begin position="6"/>
        <end position="30"/>
    </location>
</feature>
<proteinExistence type="predicted"/>
<reference evidence="2" key="1">
    <citation type="submission" date="2014-09" db="EMBL/GenBank/DDBJ databases">
        <authorList>
            <person name="Magalhaes I.L.F."/>
            <person name="Oliveira U."/>
            <person name="Santos F.R."/>
            <person name="Vidigal T.H.D.A."/>
            <person name="Brescovit A.D."/>
            <person name="Santos A.J."/>
        </authorList>
    </citation>
    <scope>NUCLEOTIDE SEQUENCE</scope>
    <source>
        <tissue evidence="2">Shoot tissue taken approximately 20 cm above the soil surface</tissue>
    </source>
</reference>
<keyword evidence="1" id="KW-0472">Membrane</keyword>
<evidence type="ECO:0000313" key="2">
    <source>
        <dbReference type="EMBL" id="JAD45958.1"/>
    </source>
</evidence>
<sequence length="34" mass="3655">MVHDGIGIIYFTTLISIAKHLPICSISVVLPESS</sequence>